<evidence type="ECO:0000313" key="4">
    <source>
        <dbReference type="Proteomes" id="UP001358417"/>
    </source>
</evidence>
<feature type="region of interest" description="Disordered" evidence="2">
    <location>
        <begin position="433"/>
        <end position="497"/>
    </location>
</feature>
<proteinExistence type="inferred from homology"/>
<sequence>MVPSRLPFGSLFSTRSRSSPPALSDESWLDAKNLYGLEKSLVTSSVMEPRRSTANRPSRQTRRIALLLMGCAAAFLFLHRLFNNSSTGSFTHRAPLPQSQSPVSVTFPKKIWQSWKVDPTRFEDRDSERARTWTVKNPSYRYEVLTDGNSMSWVEEHYGATGLNRPDIVSTFKALENLRIIQSDLLRYLIMYAVGGVYTDIDVEALRSIDQFIPHRVDVNGIDMLIGVETDEPRLKDHPILGSKSQSFCQWTFMCKPRVPVMMMLIEHILEWLNELAKKQDVPISKIKLDFDEVLSGTGPSAFTTAILKFMSDVTGKKVTWNDFHNLEESTIMGRILVLPAEAMAAGTGHSDSGNHGGRGALVKHHFHASTWTDTHPRYKHPVYGEVETCNWNVDCVALWDSNTAFFASLPQETQLKMIEIKKADDAQKLKETGVQVPKDEPPPEIAPPAGQPPMDTTPRAEGAPTEKDRPAARLENVDTKPPGDAHQGKAEQKQPA</sequence>
<protein>
    <recommendedName>
        <fullName evidence="5">Glycosyltransferase family 32 protein</fullName>
    </recommendedName>
</protein>
<comment type="caution">
    <text evidence="3">The sequence shown here is derived from an EMBL/GenBank/DDBJ whole genome shotgun (WGS) entry which is preliminary data.</text>
</comment>
<dbReference type="PANTHER" id="PTHR31834">
    <property type="entry name" value="INITIATION-SPECIFIC ALPHA-1,6-MANNOSYLTRANSFERASE"/>
    <property type="match status" value="1"/>
</dbReference>
<dbReference type="PANTHER" id="PTHR31834:SF8">
    <property type="entry name" value="TRANSFERASE, PUTATIVE (AFU_ORTHOLOGUE AFUA_6G14040)-RELATED"/>
    <property type="match status" value="1"/>
</dbReference>
<reference evidence="3 4" key="1">
    <citation type="submission" date="2023-08" db="EMBL/GenBank/DDBJ databases">
        <title>Black Yeasts Isolated from many extreme environments.</title>
        <authorList>
            <person name="Coleine C."/>
            <person name="Stajich J.E."/>
            <person name="Selbmann L."/>
        </authorList>
    </citation>
    <scope>NUCLEOTIDE SEQUENCE [LARGE SCALE GENOMIC DNA]</scope>
    <source>
        <strain evidence="3 4">CCFEE 5792</strain>
    </source>
</reference>
<dbReference type="EMBL" id="JAVRRD010000032">
    <property type="protein sequence ID" value="KAK5046154.1"/>
    <property type="molecule type" value="Genomic_DNA"/>
</dbReference>
<evidence type="ECO:0008006" key="5">
    <source>
        <dbReference type="Google" id="ProtNLM"/>
    </source>
</evidence>
<dbReference type="Gene3D" id="3.90.550.20">
    <property type="match status" value="1"/>
</dbReference>
<dbReference type="SUPFAM" id="SSF53448">
    <property type="entry name" value="Nucleotide-diphospho-sugar transferases"/>
    <property type="match status" value="1"/>
</dbReference>
<dbReference type="AlphaFoldDB" id="A0AAV9MX38"/>
<keyword evidence="4" id="KW-1185">Reference proteome</keyword>
<evidence type="ECO:0000313" key="3">
    <source>
        <dbReference type="EMBL" id="KAK5046154.1"/>
    </source>
</evidence>
<feature type="compositionally biased region" description="Basic and acidic residues" evidence="2">
    <location>
        <begin position="433"/>
        <end position="442"/>
    </location>
</feature>
<name>A0AAV9MX38_9EURO</name>
<dbReference type="GO" id="GO:0006487">
    <property type="term" value="P:protein N-linked glycosylation"/>
    <property type="evidence" value="ECO:0007669"/>
    <property type="project" value="TreeGrafter"/>
</dbReference>
<dbReference type="GO" id="GO:0000136">
    <property type="term" value="C:mannan polymerase complex"/>
    <property type="evidence" value="ECO:0007669"/>
    <property type="project" value="TreeGrafter"/>
</dbReference>
<dbReference type="Pfam" id="PF04488">
    <property type="entry name" value="Gly_transf_sug"/>
    <property type="match status" value="1"/>
</dbReference>
<dbReference type="FunFam" id="3.90.550.20:FF:000004">
    <property type="entry name" value="Glycosyltransferase family 32 protein"/>
    <property type="match status" value="1"/>
</dbReference>
<organism evidence="3 4">
    <name type="scientific">Exophiala bonariae</name>
    <dbReference type="NCBI Taxonomy" id="1690606"/>
    <lineage>
        <taxon>Eukaryota</taxon>
        <taxon>Fungi</taxon>
        <taxon>Dikarya</taxon>
        <taxon>Ascomycota</taxon>
        <taxon>Pezizomycotina</taxon>
        <taxon>Eurotiomycetes</taxon>
        <taxon>Chaetothyriomycetidae</taxon>
        <taxon>Chaetothyriales</taxon>
        <taxon>Herpotrichiellaceae</taxon>
        <taxon>Exophiala</taxon>
    </lineage>
</organism>
<dbReference type="InterPro" id="IPR039367">
    <property type="entry name" value="Och1-like"/>
</dbReference>
<dbReference type="InterPro" id="IPR007577">
    <property type="entry name" value="GlycoTrfase_DXD_sugar-bd_CS"/>
</dbReference>
<gene>
    <name evidence="3" type="ORF">LTR84_008611</name>
</gene>
<dbReference type="GO" id="GO:0000009">
    <property type="term" value="F:alpha-1,6-mannosyltransferase activity"/>
    <property type="evidence" value="ECO:0007669"/>
    <property type="project" value="InterPro"/>
</dbReference>
<dbReference type="RefSeq" id="XP_064701753.1">
    <property type="nucleotide sequence ID" value="XM_064852156.1"/>
</dbReference>
<dbReference type="InterPro" id="IPR029044">
    <property type="entry name" value="Nucleotide-diphossugar_trans"/>
</dbReference>
<dbReference type="GeneID" id="89976774"/>
<dbReference type="Proteomes" id="UP001358417">
    <property type="component" value="Unassembled WGS sequence"/>
</dbReference>
<comment type="similarity">
    <text evidence="1">Belongs to the glycosyltransferase 32 family.</text>
</comment>
<accession>A0AAV9MX38</accession>
<feature type="compositionally biased region" description="Basic and acidic residues" evidence="2">
    <location>
        <begin position="465"/>
        <end position="497"/>
    </location>
</feature>
<evidence type="ECO:0000256" key="1">
    <source>
        <dbReference type="ARBA" id="ARBA00009003"/>
    </source>
</evidence>
<evidence type="ECO:0000256" key="2">
    <source>
        <dbReference type="SAM" id="MobiDB-lite"/>
    </source>
</evidence>